<dbReference type="EMBL" id="UINC01065412">
    <property type="protein sequence ID" value="SVB95050.1"/>
    <property type="molecule type" value="Genomic_DNA"/>
</dbReference>
<evidence type="ECO:0000313" key="1">
    <source>
        <dbReference type="EMBL" id="SVB95050.1"/>
    </source>
</evidence>
<name>A0A382I5W5_9ZZZZ</name>
<sequence>MFEDMIKRLTTAFEIIVKHDGFDPFPDPAYNIMVTRELQIVIDRLKEMDKIIDTENKENV</sequence>
<organism evidence="1">
    <name type="scientific">marine metagenome</name>
    <dbReference type="NCBI Taxonomy" id="408172"/>
    <lineage>
        <taxon>unclassified sequences</taxon>
        <taxon>metagenomes</taxon>
        <taxon>ecological metagenomes</taxon>
    </lineage>
</organism>
<gene>
    <name evidence="1" type="ORF">METZ01_LOCUS247904</name>
</gene>
<dbReference type="AlphaFoldDB" id="A0A382I5W5"/>
<reference evidence="1" key="1">
    <citation type="submission" date="2018-05" db="EMBL/GenBank/DDBJ databases">
        <authorList>
            <person name="Lanie J.A."/>
            <person name="Ng W.-L."/>
            <person name="Kazmierczak K.M."/>
            <person name="Andrzejewski T.M."/>
            <person name="Davidsen T.M."/>
            <person name="Wayne K.J."/>
            <person name="Tettelin H."/>
            <person name="Glass J.I."/>
            <person name="Rusch D."/>
            <person name="Podicherti R."/>
            <person name="Tsui H.-C.T."/>
            <person name="Winkler M.E."/>
        </authorList>
    </citation>
    <scope>NUCLEOTIDE SEQUENCE</scope>
</reference>
<accession>A0A382I5W5</accession>
<protein>
    <submittedName>
        <fullName evidence="1">Uncharacterized protein</fullName>
    </submittedName>
</protein>
<proteinExistence type="predicted"/>